<evidence type="ECO:0000313" key="3">
    <source>
        <dbReference type="Proteomes" id="UP000608522"/>
    </source>
</evidence>
<sequence length="76" mass="8114">MSLLCLADAAEDRRVPGLPSARGAGPGLWSHSRGRLTREPDSAGLSGRTHAPYMPCSGEASGRPRRAGREAIPEWF</sequence>
<accession>A0ABQ3T2V1</accession>
<proteinExistence type="predicted"/>
<feature type="region of interest" description="Disordered" evidence="1">
    <location>
        <begin position="15"/>
        <end position="76"/>
    </location>
</feature>
<reference evidence="3" key="1">
    <citation type="submission" date="2023-07" db="EMBL/GenBank/DDBJ databases">
        <title>Whole genome shotgun sequence of Streptomyces spororaveus NBRC 15456.</title>
        <authorList>
            <person name="Komaki H."/>
            <person name="Tamura T."/>
        </authorList>
    </citation>
    <scope>NUCLEOTIDE SEQUENCE [LARGE SCALE GENOMIC DNA]</scope>
    <source>
        <strain evidence="3">NBRC 15456</strain>
    </source>
</reference>
<dbReference type="EMBL" id="BNED01000003">
    <property type="protein sequence ID" value="GHI74720.1"/>
    <property type="molecule type" value="Genomic_DNA"/>
</dbReference>
<comment type="caution">
    <text evidence="2">The sequence shown here is derived from an EMBL/GenBank/DDBJ whole genome shotgun (WGS) entry which is preliminary data.</text>
</comment>
<protein>
    <submittedName>
        <fullName evidence="2">Uncharacterized protein</fullName>
    </submittedName>
</protein>
<name>A0ABQ3T2V1_9ACTN</name>
<keyword evidence="3" id="KW-1185">Reference proteome</keyword>
<organism evidence="2 3">
    <name type="scientific">Streptomyces spororaveus</name>
    <dbReference type="NCBI Taxonomy" id="284039"/>
    <lineage>
        <taxon>Bacteria</taxon>
        <taxon>Bacillati</taxon>
        <taxon>Actinomycetota</taxon>
        <taxon>Actinomycetes</taxon>
        <taxon>Kitasatosporales</taxon>
        <taxon>Streptomycetaceae</taxon>
        <taxon>Streptomyces</taxon>
    </lineage>
</organism>
<evidence type="ECO:0000256" key="1">
    <source>
        <dbReference type="SAM" id="MobiDB-lite"/>
    </source>
</evidence>
<gene>
    <name evidence="2" type="ORF">Sspor_02810</name>
</gene>
<evidence type="ECO:0000313" key="2">
    <source>
        <dbReference type="EMBL" id="GHI74720.1"/>
    </source>
</evidence>
<feature type="compositionally biased region" description="Basic and acidic residues" evidence="1">
    <location>
        <begin position="67"/>
        <end position="76"/>
    </location>
</feature>
<dbReference type="Proteomes" id="UP000608522">
    <property type="component" value="Unassembled WGS sequence"/>
</dbReference>